<keyword evidence="1" id="KW-0805">Transcription regulation</keyword>
<dbReference type="InterPro" id="IPR036388">
    <property type="entry name" value="WH-like_DNA-bd_sf"/>
</dbReference>
<dbReference type="PANTHER" id="PTHR33154:SF18">
    <property type="entry name" value="ARSENICAL RESISTANCE OPERON REPRESSOR"/>
    <property type="match status" value="1"/>
</dbReference>
<dbReference type="Gene3D" id="1.10.10.10">
    <property type="entry name" value="Winged helix-like DNA-binding domain superfamily/Winged helix DNA-binding domain"/>
    <property type="match status" value="1"/>
</dbReference>
<name>A0ABX7DXR3_9BACI</name>
<evidence type="ECO:0000259" key="4">
    <source>
        <dbReference type="PROSITE" id="PS50987"/>
    </source>
</evidence>
<evidence type="ECO:0000313" key="5">
    <source>
        <dbReference type="EMBL" id="QQZ07739.1"/>
    </source>
</evidence>
<dbReference type="InterPro" id="IPR011991">
    <property type="entry name" value="ArsR-like_HTH"/>
</dbReference>
<organism evidence="5 6">
    <name type="scientific">Heyndrickxia vini</name>
    <dbReference type="NCBI Taxonomy" id="1476025"/>
    <lineage>
        <taxon>Bacteria</taxon>
        <taxon>Bacillati</taxon>
        <taxon>Bacillota</taxon>
        <taxon>Bacilli</taxon>
        <taxon>Bacillales</taxon>
        <taxon>Bacillaceae</taxon>
        <taxon>Heyndrickxia</taxon>
    </lineage>
</organism>
<dbReference type="InterPro" id="IPR001845">
    <property type="entry name" value="HTH_ArsR_DNA-bd_dom"/>
</dbReference>
<proteinExistence type="predicted"/>
<evidence type="ECO:0000256" key="2">
    <source>
        <dbReference type="ARBA" id="ARBA00023125"/>
    </source>
</evidence>
<keyword evidence="2" id="KW-0238">DNA-binding</keyword>
<dbReference type="CDD" id="cd00090">
    <property type="entry name" value="HTH_ARSR"/>
    <property type="match status" value="1"/>
</dbReference>
<reference evidence="5 6" key="1">
    <citation type="submission" date="2020-11" db="EMBL/GenBank/DDBJ databases">
        <title>Taxonomic evaluation of the Bacillus sporothermodurans group of bacteria based on whole genome sequences.</title>
        <authorList>
            <person name="Fiedler G."/>
            <person name="Herbstmann A.-D."/>
            <person name="Doll E."/>
            <person name="Wenning M."/>
            <person name="Brinks E."/>
            <person name="Kabisch J."/>
            <person name="Breitenwieser F."/>
            <person name="Lappann M."/>
            <person name="Boehnlein C."/>
            <person name="Franz C."/>
        </authorList>
    </citation>
    <scope>NUCLEOTIDE SEQUENCE [LARGE SCALE GENOMIC DNA]</scope>
    <source>
        <strain evidence="5 6">JCM 19841</strain>
    </source>
</reference>
<dbReference type="SUPFAM" id="SSF46785">
    <property type="entry name" value="Winged helix' DNA-binding domain"/>
    <property type="match status" value="1"/>
</dbReference>
<keyword evidence="3" id="KW-0804">Transcription</keyword>
<accession>A0ABX7DXR3</accession>
<sequence>MKLYSPQPIETINLVVESSPVWEVILGISGYTHVKMRHTFDLNEKWMIEKETMSETLIHYLDMIEETNFWFGLIMLQNKLSAASIRDFSNGLSAMSPENFYETLLPYHNRSTEPQRKMAANDYKKIELFNQYAKIFNEHEFLEGYIRNLGKHTYRELCDLLTQTLFSWFEWISQKDEWKKWNKALAYEVKMHQILDKQNPIEEIERITSGVKYHPESNIANVKLIPHVSYRPWVLQQRTFDTKLFFYPIKDAYLFEPGEPGSDLVRGHKALGDEVRLRLLYQLVNSSMSLQEISKQLNMSKTTLHHHLSLLKAAKFITVEKGIYSVNMAQIKSFSGGILQFLGMEL</sequence>
<feature type="domain" description="HTH arsR-type" evidence="4">
    <location>
        <begin position="256"/>
        <end position="346"/>
    </location>
</feature>
<evidence type="ECO:0000256" key="1">
    <source>
        <dbReference type="ARBA" id="ARBA00023015"/>
    </source>
</evidence>
<dbReference type="PANTHER" id="PTHR33154">
    <property type="entry name" value="TRANSCRIPTIONAL REGULATOR, ARSR FAMILY"/>
    <property type="match status" value="1"/>
</dbReference>
<evidence type="ECO:0000313" key="6">
    <source>
        <dbReference type="Proteomes" id="UP000595691"/>
    </source>
</evidence>
<dbReference type="Pfam" id="PF12840">
    <property type="entry name" value="HTH_20"/>
    <property type="match status" value="1"/>
</dbReference>
<keyword evidence="6" id="KW-1185">Reference proteome</keyword>
<dbReference type="PROSITE" id="PS50987">
    <property type="entry name" value="HTH_ARSR_2"/>
    <property type="match status" value="1"/>
</dbReference>
<dbReference type="EMBL" id="CP065425">
    <property type="protein sequence ID" value="QQZ07739.1"/>
    <property type="molecule type" value="Genomic_DNA"/>
</dbReference>
<evidence type="ECO:0000256" key="3">
    <source>
        <dbReference type="ARBA" id="ARBA00023163"/>
    </source>
</evidence>
<gene>
    <name evidence="5" type="ORF">I5776_11600</name>
</gene>
<dbReference type="Proteomes" id="UP000595691">
    <property type="component" value="Chromosome"/>
</dbReference>
<protein>
    <submittedName>
        <fullName evidence="5">Helix-turn-helix domain-containing protein</fullName>
    </submittedName>
</protein>
<dbReference type="InterPro" id="IPR051081">
    <property type="entry name" value="HTH_MetalResp_TranReg"/>
</dbReference>
<dbReference type="RefSeq" id="WP_202776573.1">
    <property type="nucleotide sequence ID" value="NZ_CP065425.1"/>
</dbReference>
<dbReference type="SMART" id="SM00418">
    <property type="entry name" value="HTH_ARSR"/>
    <property type="match status" value="1"/>
</dbReference>
<dbReference type="InterPro" id="IPR036390">
    <property type="entry name" value="WH_DNA-bd_sf"/>
</dbReference>